<dbReference type="PANTHER" id="PTHR24292:SF54">
    <property type="entry name" value="CYP9F3-RELATED"/>
    <property type="match status" value="1"/>
</dbReference>
<dbReference type="Proteomes" id="UP001642540">
    <property type="component" value="Unassembled WGS sequence"/>
</dbReference>
<dbReference type="InterPro" id="IPR036396">
    <property type="entry name" value="Cyt_P450_sf"/>
</dbReference>
<dbReference type="Pfam" id="PF00067">
    <property type="entry name" value="p450"/>
    <property type="match status" value="2"/>
</dbReference>
<keyword evidence="5" id="KW-0349">Heme</keyword>
<keyword evidence="6" id="KW-0479">Metal-binding</keyword>
<comment type="cofactor">
    <cofactor evidence="1">
        <name>heme</name>
        <dbReference type="ChEBI" id="CHEBI:30413"/>
    </cofactor>
</comment>
<dbReference type="InterPro" id="IPR050476">
    <property type="entry name" value="Insect_CytP450_Detox"/>
</dbReference>
<gene>
    <name evidence="13" type="ORF">ODALV1_LOCUS6326</name>
</gene>
<keyword evidence="9" id="KW-0560">Oxidoreductase</keyword>
<dbReference type="InterPro" id="IPR002402">
    <property type="entry name" value="Cyt_P450_E_grp-II"/>
</dbReference>
<dbReference type="Gene3D" id="1.10.630.10">
    <property type="entry name" value="Cytochrome P450"/>
    <property type="match status" value="3"/>
</dbReference>
<keyword evidence="11" id="KW-0503">Monooxygenase</keyword>
<evidence type="ECO:0000256" key="8">
    <source>
        <dbReference type="ARBA" id="ARBA00022848"/>
    </source>
</evidence>
<evidence type="ECO:0008006" key="15">
    <source>
        <dbReference type="Google" id="ProtNLM"/>
    </source>
</evidence>
<sequence length="381" mass="43715">MWLALISIFILGVIAYKLFFSNSKNIFKEHSIREIDISPAVTKLDLFLARKGMAEGDSYAYKVMGSEKYCGIREMGNQMILIKDIELMKKIFIKDFEYFSDRREFFSDDEMAFKKMLPSLNGEEWKGVRTSMSPIFTTGKIRRMMEFFNLVGKEWIKSFKERSNSSSVVINVLQSANQYATDVIGYAVFGMNAGTIKNPNSPFMKQDDVEAKKGELKGEGKDELSSFEKEAQIEGNGTGEKKQWFTQQIMGYQTDVQDRLRKEVEDAEIVKEDGSIDYDDLSALVYMDMVICEVLRKFSTAGRIERHCVRDYKDSETGLFVPKGMRFALMKMKSAIAHLILNFRIVPTNKTPVPMTGKWTGLIFFPPKDLELKLIPLKKIN</sequence>
<evidence type="ECO:0000256" key="9">
    <source>
        <dbReference type="ARBA" id="ARBA00023002"/>
    </source>
</evidence>
<keyword evidence="10" id="KW-0408">Iron</keyword>
<reference evidence="13 14" key="1">
    <citation type="submission" date="2024-08" db="EMBL/GenBank/DDBJ databases">
        <authorList>
            <person name="Cucini C."/>
            <person name="Frati F."/>
        </authorList>
    </citation>
    <scope>NUCLEOTIDE SEQUENCE [LARGE SCALE GENOMIC DNA]</scope>
</reference>
<evidence type="ECO:0000313" key="13">
    <source>
        <dbReference type="EMBL" id="CAL8086080.1"/>
    </source>
</evidence>
<comment type="similarity">
    <text evidence="4">Belongs to the cytochrome P450 family.</text>
</comment>
<name>A0ABP1Q5D5_9HEXA</name>
<evidence type="ECO:0000256" key="5">
    <source>
        <dbReference type="ARBA" id="ARBA00022617"/>
    </source>
</evidence>
<evidence type="ECO:0000256" key="11">
    <source>
        <dbReference type="ARBA" id="ARBA00023033"/>
    </source>
</evidence>
<evidence type="ECO:0000256" key="2">
    <source>
        <dbReference type="ARBA" id="ARBA00004174"/>
    </source>
</evidence>
<comment type="caution">
    <text evidence="13">The sequence shown here is derived from an EMBL/GenBank/DDBJ whole genome shotgun (WGS) entry which is preliminary data.</text>
</comment>
<accession>A0ABP1Q5D5</accession>
<keyword evidence="12" id="KW-0472">Membrane</keyword>
<evidence type="ECO:0000256" key="7">
    <source>
        <dbReference type="ARBA" id="ARBA00022824"/>
    </source>
</evidence>
<dbReference type="InterPro" id="IPR001128">
    <property type="entry name" value="Cyt_P450"/>
</dbReference>
<protein>
    <recommendedName>
        <fullName evidence="15">Cytochrome P450</fullName>
    </recommendedName>
</protein>
<keyword evidence="8" id="KW-0492">Microsome</keyword>
<dbReference type="PANTHER" id="PTHR24292">
    <property type="entry name" value="CYTOCHROME P450"/>
    <property type="match status" value="1"/>
</dbReference>
<dbReference type="PRINTS" id="PR00464">
    <property type="entry name" value="EP450II"/>
</dbReference>
<organism evidence="13 14">
    <name type="scientific">Orchesella dallaii</name>
    <dbReference type="NCBI Taxonomy" id="48710"/>
    <lineage>
        <taxon>Eukaryota</taxon>
        <taxon>Metazoa</taxon>
        <taxon>Ecdysozoa</taxon>
        <taxon>Arthropoda</taxon>
        <taxon>Hexapoda</taxon>
        <taxon>Collembola</taxon>
        <taxon>Entomobryomorpha</taxon>
        <taxon>Entomobryoidea</taxon>
        <taxon>Orchesellidae</taxon>
        <taxon>Orchesellinae</taxon>
        <taxon>Orchesella</taxon>
    </lineage>
</organism>
<keyword evidence="14" id="KW-1185">Reference proteome</keyword>
<evidence type="ECO:0000256" key="3">
    <source>
        <dbReference type="ARBA" id="ARBA00004406"/>
    </source>
</evidence>
<dbReference type="EMBL" id="CAXLJM020000019">
    <property type="protein sequence ID" value="CAL8086080.1"/>
    <property type="molecule type" value="Genomic_DNA"/>
</dbReference>
<evidence type="ECO:0000256" key="4">
    <source>
        <dbReference type="ARBA" id="ARBA00010617"/>
    </source>
</evidence>
<comment type="subcellular location">
    <subcellularLocation>
        <location evidence="3">Endoplasmic reticulum membrane</location>
        <topology evidence="3">Peripheral membrane protein</topology>
    </subcellularLocation>
    <subcellularLocation>
        <location evidence="2">Microsome membrane</location>
        <topology evidence="2">Peripheral membrane protein</topology>
    </subcellularLocation>
</comment>
<evidence type="ECO:0000256" key="6">
    <source>
        <dbReference type="ARBA" id="ARBA00022723"/>
    </source>
</evidence>
<evidence type="ECO:0000256" key="1">
    <source>
        <dbReference type="ARBA" id="ARBA00001971"/>
    </source>
</evidence>
<dbReference type="SUPFAM" id="SSF48264">
    <property type="entry name" value="Cytochrome P450"/>
    <property type="match status" value="1"/>
</dbReference>
<evidence type="ECO:0000256" key="10">
    <source>
        <dbReference type="ARBA" id="ARBA00023004"/>
    </source>
</evidence>
<evidence type="ECO:0000256" key="12">
    <source>
        <dbReference type="ARBA" id="ARBA00023136"/>
    </source>
</evidence>
<proteinExistence type="inferred from homology"/>
<keyword evidence="7" id="KW-0256">Endoplasmic reticulum</keyword>
<evidence type="ECO:0000313" key="14">
    <source>
        <dbReference type="Proteomes" id="UP001642540"/>
    </source>
</evidence>